<protein>
    <submittedName>
        <fullName evidence="2">Uncharacterized protein</fullName>
    </submittedName>
</protein>
<proteinExistence type="predicted"/>
<evidence type="ECO:0000313" key="2">
    <source>
        <dbReference type="EMBL" id="KAF9507542.1"/>
    </source>
</evidence>
<comment type="caution">
    <text evidence="2">The sequence shown here is derived from an EMBL/GenBank/DDBJ whole genome shotgun (WGS) entry which is preliminary data.</text>
</comment>
<reference evidence="2" key="1">
    <citation type="journal article" date="2020" name="Nat. Commun.">
        <title>Large-scale genome sequencing of mycorrhizal fungi provides insights into the early evolution of symbiotic traits.</title>
        <authorList>
            <person name="Miyauchi S."/>
            <person name="Kiss E."/>
            <person name="Kuo A."/>
            <person name="Drula E."/>
            <person name="Kohler A."/>
            <person name="Sanchez-Garcia M."/>
            <person name="Morin E."/>
            <person name="Andreopoulos B."/>
            <person name="Barry K.W."/>
            <person name="Bonito G."/>
            <person name="Buee M."/>
            <person name="Carver A."/>
            <person name="Chen C."/>
            <person name="Cichocki N."/>
            <person name="Clum A."/>
            <person name="Culley D."/>
            <person name="Crous P.W."/>
            <person name="Fauchery L."/>
            <person name="Girlanda M."/>
            <person name="Hayes R.D."/>
            <person name="Keri Z."/>
            <person name="LaButti K."/>
            <person name="Lipzen A."/>
            <person name="Lombard V."/>
            <person name="Magnuson J."/>
            <person name="Maillard F."/>
            <person name="Murat C."/>
            <person name="Nolan M."/>
            <person name="Ohm R.A."/>
            <person name="Pangilinan J."/>
            <person name="Pereira M.F."/>
            <person name="Perotto S."/>
            <person name="Peter M."/>
            <person name="Pfister S."/>
            <person name="Riley R."/>
            <person name="Sitrit Y."/>
            <person name="Stielow J.B."/>
            <person name="Szollosi G."/>
            <person name="Zifcakova L."/>
            <person name="Stursova M."/>
            <person name="Spatafora J.W."/>
            <person name="Tedersoo L."/>
            <person name="Vaario L.M."/>
            <person name="Yamada A."/>
            <person name="Yan M."/>
            <person name="Wang P."/>
            <person name="Xu J."/>
            <person name="Bruns T."/>
            <person name="Baldrian P."/>
            <person name="Vilgalys R."/>
            <person name="Dunand C."/>
            <person name="Henrissat B."/>
            <person name="Grigoriev I.V."/>
            <person name="Hibbett D."/>
            <person name="Nagy L.G."/>
            <person name="Martin F.M."/>
        </authorList>
    </citation>
    <scope>NUCLEOTIDE SEQUENCE</scope>
    <source>
        <strain evidence="2">UP504</strain>
    </source>
</reference>
<dbReference type="EMBL" id="MU129078">
    <property type="protein sequence ID" value="KAF9507542.1"/>
    <property type="molecule type" value="Genomic_DNA"/>
</dbReference>
<dbReference type="Proteomes" id="UP000886523">
    <property type="component" value="Unassembled WGS sequence"/>
</dbReference>
<keyword evidence="3" id="KW-1185">Reference proteome</keyword>
<accession>A0A9P6AL13</accession>
<gene>
    <name evidence="2" type="ORF">BS47DRAFT_1366598</name>
</gene>
<dbReference type="AlphaFoldDB" id="A0A9P6AL13"/>
<feature type="region of interest" description="Disordered" evidence="1">
    <location>
        <begin position="64"/>
        <end position="113"/>
    </location>
</feature>
<evidence type="ECO:0000256" key="1">
    <source>
        <dbReference type="SAM" id="MobiDB-lite"/>
    </source>
</evidence>
<feature type="compositionally biased region" description="Basic and acidic residues" evidence="1">
    <location>
        <begin position="77"/>
        <end position="94"/>
    </location>
</feature>
<name>A0A9P6AL13_9AGAM</name>
<organism evidence="2 3">
    <name type="scientific">Hydnum rufescens UP504</name>
    <dbReference type="NCBI Taxonomy" id="1448309"/>
    <lineage>
        <taxon>Eukaryota</taxon>
        <taxon>Fungi</taxon>
        <taxon>Dikarya</taxon>
        <taxon>Basidiomycota</taxon>
        <taxon>Agaricomycotina</taxon>
        <taxon>Agaricomycetes</taxon>
        <taxon>Cantharellales</taxon>
        <taxon>Hydnaceae</taxon>
        <taxon>Hydnum</taxon>
    </lineage>
</organism>
<feature type="compositionally biased region" description="Acidic residues" evidence="1">
    <location>
        <begin position="95"/>
        <end position="105"/>
    </location>
</feature>
<evidence type="ECO:0000313" key="3">
    <source>
        <dbReference type="Proteomes" id="UP000886523"/>
    </source>
</evidence>
<sequence>MSDEFPTGANGEDGGSAVQICFWGVNGRDMIFHSDEWSGGTECGSVTAEADGIDEFDGYNEVGAANKADGVDETDEHNEADVAAEADKAGKSDENGEIGESDDVWESGKGVGC</sequence>